<evidence type="ECO:0000256" key="4">
    <source>
        <dbReference type="ARBA" id="ARBA00023136"/>
    </source>
</evidence>
<dbReference type="GO" id="GO:0016020">
    <property type="term" value="C:membrane"/>
    <property type="evidence" value="ECO:0007669"/>
    <property type="project" value="UniProtKB-SubCell"/>
</dbReference>
<feature type="compositionally biased region" description="Basic and acidic residues" evidence="6">
    <location>
        <begin position="359"/>
        <end position="373"/>
    </location>
</feature>
<gene>
    <name evidence="9" type="ORF">KAF25_003555</name>
</gene>
<reference evidence="9" key="1">
    <citation type="submission" date="2021-04" db="EMBL/GenBank/DDBJ databases">
        <title>Draft genome of Fusarium avenaceum strain F156N33, isolated from an atmospheric sample in Virginia.</title>
        <authorList>
            <person name="Yang S."/>
            <person name="Vinatzer B.A."/>
            <person name="Coleman J."/>
        </authorList>
    </citation>
    <scope>NUCLEOTIDE SEQUENCE</scope>
    <source>
        <strain evidence="9">F156N33</strain>
    </source>
</reference>
<accession>A0A9P7H560</accession>
<keyword evidence="3 7" id="KW-1133">Transmembrane helix</keyword>
<dbReference type="InterPro" id="IPR052337">
    <property type="entry name" value="SAT4-like"/>
</dbReference>
<feature type="transmembrane region" description="Helical" evidence="7">
    <location>
        <begin position="268"/>
        <end position="291"/>
    </location>
</feature>
<evidence type="ECO:0000256" key="5">
    <source>
        <dbReference type="ARBA" id="ARBA00038359"/>
    </source>
</evidence>
<dbReference type="Pfam" id="PF20684">
    <property type="entry name" value="Fung_rhodopsin"/>
    <property type="match status" value="1"/>
</dbReference>
<keyword evidence="10" id="KW-1185">Reference proteome</keyword>
<protein>
    <recommendedName>
        <fullName evidence="8">Rhodopsin domain-containing protein</fullName>
    </recommendedName>
</protein>
<evidence type="ECO:0000256" key="7">
    <source>
        <dbReference type="SAM" id="Phobius"/>
    </source>
</evidence>
<evidence type="ECO:0000256" key="2">
    <source>
        <dbReference type="ARBA" id="ARBA00022692"/>
    </source>
</evidence>
<comment type="similarity">
    <text evidence="5">Belongs to the SAT4 family.</text>
</comment>
<feature type="transmembrane region" description="Helical" evidence="7">
    <location>
        <begin position="109"/>
        <end position="133"/>
    </location>
</feature>
<feature type="transmembrane region" description="Helical" evidence="7">
    <location>
        <begin position="145"/>
        <end position="166"/>
    </location>
</feature>
<proteinExistence type="inferred from homology"/>
<organism evidence="9 10">
    <name type="scientific">Fusarium avenaceum</name>
    <dbReference type="NCBI Taxonomy" id="40199"/>
    <lineage>
        <taxon>Eukaryota</taxon>
        <taxon>Fungi</taxon>
        <taxon>Dikarya</taxon>
        <taxon>Ascomycota</taxon>
        <taxon>Pezizomycotina</taxon>
        <taxon>Sordariomycetes</taxon>
        <taxon>Hypocreomycetidae</taxon>
        <taxon>Hypocreales</taxon>
        <taxon>Nectriaceae</taxon>
        <taxon>Fusarium</taxon>
        <taxon>Fusarium tricinctum species complex</taxon>
    </lineage>
</organism>
<sequence length="373" mass="40084">MVTSVSTILYLAKATTNLITTQVMAVRDTLPPVMAAFIGIDVFVVLARLGVRAKLTTLGYDDYVIVLGLIAFILMCSFCFVSLSYGFGATDPSVIANIPNYNIMEASRYFTIAQITYVAGFPIVRISVALVLHRIVQGWPRTQRLLVASMVFVGIYALGCLLVDVLQCIPLQAVWGDGTGKCLTNGQLAGLGFAVSILDIVSALFYAILPIFLLKGLQMGLRTKIAIIILLGLGAGTVIVSIVRLKSLIQIVGSKDIAAALDLQLESFIYSVLEFGISILTASLVAFRPLIKYMPFGSHGRSSSPGGHTGEGSRGPGVSGSNNFEMSRRKYIHVSDPNRVDSDDGDSQRNILPDADNGIDWKKADATVTPKDK</sequence>
<name>A0A9P7H560_9HYPO</name>
<dbReference type="EMBL" id="JAGPUO010000010">
    <property type="protein sequence ID" value="KAG5660033.1"/>
    <property type="molecule type" value="Genomic_DNA"/>
</dbReference>
<feature type="region of interest" description="Disordered" evidence="6">
    <location>
        <begin position="299"/>
        <end position="373"/>
    </location>
</feature>
<feature type="domain" description="Rhodopsin" evidence="8">
    <location>
        <begin position="47"/>
        <end position="292"/>
    </location>
</feature>
<feature type="transmembrane region" description="Helical" evidence="7">
    <location>
        <begin position="63"/>
        <end position="89"/>
    </location>
</feature>
<keyword evidence="4 7" id="KW-0472">Membrane</keyword>
<feature type="transmembrane region" description="Helical" evidence="7">
    <location>
        <begin position="225"/>
        <end position="245"/>
    </location>
</feature>
<evidence type="ECO:0000313" key="10">
    <source>
        <dbReference type="Proteomes" id="UP000782241"/>
    </source>
</evidence>
<dbReference type="PANTHER" id="PTHR33048:SF47">
    <property type="entry name" value="INTEGRAL MEMBRANE PROTEIN-RELATED"/>
    <property type="match status" value="1"/>
</dbReference>
<evidence type="ECO:0000256" key="3">
    <source>
        <dbReference type="ARBA" id="ARBA00022989"/>
    </source>
</evidence>
<evidence type="ECO:0000313" key="9">
    <source>
        <dbReference type="EMBL" id="KAG5660033.1"/>
    </source>
</evidence>
<dbReference type="Proteomes" id="UP000782241">
    <property type="component" value="Unassembled WGS sequence"/>
</dbReference>
<comment type="caution">
    <text evidence="9">The sequence shown here is derived from an EMBL/GenBank/DDBJ whole genome shotgun (WGS) entry which is preliminary data.</text>
</comment>
<dbReference type="AlphaFoldDB" id="A0A9P7H560"/>
<comment type="subcellular location">
    <subcellularLocation>
        <location evidence="1">Membrane</location>
        <topology evidence="1">Multi-pass membrane protein</topology>
    </subcellularLocation>
</comment>
<feature type="transmembrane region" description="Helical" evidence="7">
    <location>
        <begin position="186"/>
        <end position="213"/>
    </location>
</feature>
<feature type="compositionally biased region" description="Gly residues" evidence="6">
    <location>
        <begin position="307"/>
        <end position="318"/>
    </location>
</feature>
<evidence type="ECO:0000256" key="1">
    <source>
        <dbReference type="ARBA" id="ARBA00004141"/>
    </source>
</evidence>
<evidence type="ECO:0000259" key="8">
    <source>
        <dbReference type="Pfam" id="PF20684"/>
    </source>
</evidence>
<dbReference type="PANTHER" id="PTHR33048">
    <property type="entry name" value="PTH11-LIKE INTEGRAL MEMBRANE PROTEIN (AFU_ORTHOLOGUE AFUA_5G11245)"/>
    <property type="match status" value="1"/>
</dbReference>
<dbReference type="InterPro" id="IPR049326">
    <property type="entry name" value="Rhodopsin_dom_fungi"/>
</dbReference>
<keyword evidence="2 7" id="KW-0812">Transmembrane</keyword>
<evidence type="ECO:0000256" key="6">
    <source>
        <dbReference type="SAM" id="MobiDB-lite"/>
    </source>
</evidence>
<feature type="transmembrane region" description="Helical" evidence="7">
    <location>
        <begin position="33"/>
        <end position="51"/>
    </location>
</feature>